<name>A0A1N7IX40_9RHOB</name>
<dbReference type="EMBL" id="FTOG01000001">
    <property type="protein sequence ID" value="SIS41567.1"/>
    <property type="molecule type" value="Genomic_DNA"/>
</dbReference>
<feature type="signal peptide" evidence="7">
    <location>
        <begin position="1"/>
        <end position="25"/>
    </location>
</feature>
<evidence type="ECO:0000313" key="9">
    <source>
        <dbReference type="EMBL" id="SIS41567.1"/>
    </source>
</evidence>
<evidence type="ECO:0000256" key="4">
    <source>
        <dbReference type="ARBA" id="ARBA00022982"/>
    </source>
</evidence>
<dbReference type="SUPFAM" id="SSF46626">
    <property type="entry name" value="Cytochrome c"/>
    <property type="match status" value="1"/>
</dbReference>
<dbReference type="InterPro" id="IPR002327">
    <property type="entry name" value="Cyt_c_1A/1B"/>
</dbReference>
<dbReference type="PRINTS" id="PR00604">
    <property type="entry name" value="CYTCHRMECIAB"/>
</dbReference>
<reference evidence="10" key="1">
    <citation type="submission" date="2017-01" db="EMBL/GenBank/DDBJ databases">
        <authorList>
            <person name="Varghese N."/>
            <person name="Submissions S."/>
        </authorList>
    </citation>
    <scope>NUCLEOTIDE SEQUENCE [LARGE SCALE GENOMIC DNA]</scope>
    <source>
        <strain evidence="10">DSM 19945</strain>
    </source>
</reference>
<dbReference type="OrthoDB" id="9805828at2"/>
<dbReference type="InterPro" id="IPR036909">
    <property type="entry name" value="Cyt_c-like_dom_sf"/>
</dbReference>
<keyword evidence="2 6" id="KW-0349">Heme</keyword>
<accession>A0A1N7IX40</accession>
<evidence type="ECO:0000256" key="1">
    <source>
        <dbReference type="ARBA" id="ARBA00022448"/>
    </source>
</evidence>
<feature type="domain" description="Cytochrome c" evidence="8">
    <location>
        <begin position="31"/>
        <end position="131"/>
    </location>
</feature>
<sequence>MKRSFILAAVLAPLLVTGLAATAQADPTERIKVDAGRQFFDANCHRCHSVDADKASYGPLLEGVVGRRAGTFPGYPYSKALQGAGFVWTPGALRAWMEANDELLPGTKMRHVGITDPTVQDFIVTYLASLQP</sequence>
<protein>
    <submittedName>
        <fullName evidence="9">Cytochrome c</fullName>
    </submittedName>
</protein>
<dbReference type="PROSITE" id="PS51007">
    <property type="entry name" value="CYTC"/>
    <property type="match status" value="1"/>
</dbReference>
<dbReference type="GO" id="GO:0020037">
    <property type="term" value="F:heme binding"/>
    <property type="evidence" value="ECO:0007669"/>
    <property type="project" value="InterPro"/>
</dbReference>
<evidence type="ECO:0000259" key="8">
    <source>
        <dbReference type="PROSITE" id="PS51007"/>
    </source>
</evidence>
<keyword evidence="10" id="KW-1185">Reference proteome</keyword>
<proteinExistence type="predicted"/>
<keyword evidence="3 6" id="KW-0479">Metal-binding</keyword>
<gene>
    <name evidence="9" type="ORF">SAMN05421580_10178</name>
</gene>
<keyword evidence="4" id="KW-0249">Electron transport</keyword>
<evidence type="ECO:0000256" key="5">
    <source>
        <dbReference type="ARBA" id="ARBA00023004"/>
    </source>
</evidence>
<dbReference type="GO" id="GO:0046872">
    <property type="term" value="F:metal ion binding"/>
    <property type="evidence" value="ECO:0007669"/>
    <property type="project" value="UniProtKB-KW"/>
</dbReference>
<dbReference type="InterPro" id="IPR009056">
    <property type="entry name" value="Cyt_c-like_dom"/>
</dbReference>
<dbReference type="Proteomes" id="UP000186221">
    <property type="component" value="Unassembled WGS sequence"/>
</dbReference>
<evidence type="ECO:0000256" key="3">
    <source>
        <dbReference type="ARBA" id="ARBA00022723"/>
    </source>
</evidence>
<organism evidence="9 10">
    <name type="scientific">Rhodobacter aestuarii</name>
    <dbReference type="NCBI Taxonomy" id="453582"/>
    <lineage>
        <taxon>Bacteria</taxon>
        <taxon>Pseudomonadati</taxon>
        <taxon>Pseudomonadota</taxon>
        <taxon>Alphaproteobacteria</taxon>
        <taxon>Rhodobacterales</taxon>
        <taxon>Rhodobacter group</taxon>
        <taxon>Rhodobacter</taxon>
    </lineage>
</organism>
<dbReference type="AlphaFoldDB" id="A0A1N7IX40"/>
<dbReference type="GO" id="GO:0009055">
    <property type="term" value="F:electron transfer activity"/>
    <property type="evidence" value="ECO:0007669"/>
    <property type="project" value="InterPro"/>
</dbReference>
<dbReference type="Gene3D" id="1.10.760.10">
    <property type="entry name" value="Cytochrome c-like domain"/>
    <property type="match status" value="1"/>
</dbReference>
<dbReference type="RefSeq" id="WP_076483063.1">
    <property type="nucleotide sequence ID" value="NZ_FTOG01000001.1"/>
</dbReference>
<keyword evidence="5 6" id="KW-0408">Iron</keyword>
<evidence type="ECO:0000256" key="7">
    <source>
        <dbReference type="SAM" id="SignalP"/>
    </source>
</evidence>
<keyword evidence="1" id="KW-0813">Transport</keyword>
<evidence type="ECO:0000256" key="2">
    <source>
        <dbReference type="ARBA" id="ARBA00022617"/>
    </source>
</evidence>
<dbReference type="STRING" id="453582.SAMN05421580_10178"/>
<dbReference type="PANTHER" id="PTHR11961">
    <property type="entry name" value="CYTOCHROME C"/>
    <property type="match status" value="1"/>
</dbReference>
<evidence type="ECO:0000313" key="10">
    <source>
        <dbReference type="Proteomes" id="UP000186221"/>
    </source>
</evidence>
<feature type="chain" id="PRO_5012252906" evidence="7">
    <location>
        <begin position="26"/>
        <end position="132"/>
    </location>
</feature>
<keyword evidence="7" id="KW-0732">Signal</keyword>
<evidence type="ECO:0000256" key="6">
    <source>
        <dbReference type="PROSITE-ProRule" id="PRU00433"/>
    </source>
</evidence>
<dbReference type="Pfam" id="PF00034">
    <property type="entry name" value="Cytochrom_C"/>
    <property type="match status" value="1"/>
</dbReference>